<comment type="caution">
    <text evidence="8">The sequence shown here is derived from an EMBL/GenBank/DDBJ whole genome shotgun (WGS) entry which is preliminary data.</text>
</comment>
<dbReference type="Pfam" id="PF00375">
    <property type="entry name" value="SDF"/>
    <property type="match status" value="1"/>
</dbReference>
<evidence type="ECO:0000256" key="3">
    <source>
        <dbReference type="ARBA" id="ARBA00022475"/>
    </source>
</evidence>
<accession>A0AAV1VNR3</accession>
<dbReference type="PANTHER" id="PTHR42865:SF7">
    <property type="entry name" value="PROTON_GLUTAMATE-ASPARTATE SYMPORTER"/>
    <property type="match status" value="1"/>
</dbReference>
<keyword evidence="7" id="KW-0769">Symport</keyword>
<dbReference type="EMBL" id="CAKLBY020000387">
    <property type="protein sequence ID" value="CAK7947832.1"/>
    <property type="molecule type" value="Genomic_DNA"/>
</dbReference>
<dbReference type="PRINTS" id="PR00173">
    <property type="entry name" value="EDTRNSPORT"/>
</dbReference>
<dbReference type="GO" id="GO:0015293">
    <property type="term" value="F:symporter activity"/>
    <property type="evidence" value="ECO:0007669"/>
    <property type="project" value="UniProtKB-UniRule"/>
</dbReference>
<dbReference type="PANTHER" id="PTHR42865">
    <property type="entry name" value="PROTON/GLUTAMATE-ASPARTATE SYMPORTER"/>
    <property type="match status" value="1"/>
</dbReference>
<feature type="transmembrane region" description="Helical" evidence="7">
    <location>
        <begin position="221"/>
        <end position="240"/>
    </location>
</feature>
<dbReference type="AlphaFoldDB" id="A0AAV1VNR3"/>
<keyword evidence="5 7" id="KW-1133">Transmembrane helix</keyword>
<keyword evidence="2 7" id="KW-0813">Transport</keyword>
<evidence type="ECO:0000256" key="7">
    <source>
        <dbReference type="RuleBase" id="RU361216"/>
    </source>
</evidence>
<evidence type="ECO:0000256" key="2">
    <source>
        <dbReference type="ARBA" id="ARBA00022448"/>
    </source>
</evidence>
<evidence type="ECO:0000256" key="4">
    <source>
        <dbReference type="ARBA" id="ARBA00022692"/>
    </source>
</evidence>
<evidence type="ECO:0000256" key="5">
    <source>
        <dbReference type="ARBA" id="ARBA00022989"/>
    </source>
</evidence>
<comment type="similarity">
    <text evidence="7">Belongs to the dicarboxylate/amino acid:cation symporter (DAACS) (TC 2.A.23) family.</text>
</comment>
<evidence type="ECO:0000256" key="1">
    <source>
        <dbReference type="ARBA" id="ARBA00004651"/>
    </source>
</evidence>
<organism evidence="8 9">
    <name type="scientific">Peronospora matthiolae</name>
    <dbReference type="NCBI Taxonomy" id="2874970"/>
    <lineage>
        <taxon>Eukaryota</taxon>
        <taxon>Sar</taxon>
        <taxon>Stramenopiles</taxon>
        <taxon>Oomycota</taxon>
        <taxon>Peronosporomycetes</taxon>
        <taxon>Peronosporales</taxon>
        <taxon>Peronosporaceae</taxon>
        <taxon>Peronospora</taxon>
    </lineage>
</organism>
<name>A0AAV1VNR3_9STRA</name>
<dbReference type="Proteomes" id="UP001162060">
    <property type="component" value="Unassembled WGS sequence"/>
</dbReference>
<evidence type="ECO:0000313" key="8">
    <source>
        <dbReference type="EMBL" id="CAK7947832.1"/>
    </source>
</evidence>
<dbReference type="Gene3D" id="1.10.3860.10">
    <property type="entry name" value="Sodium:dicarboxylate symporter"/>
    <property type="match status" value="1"/>
</dbReference>
<sequence length="545" mass="56586">MSTAAASPPSGSSLSCVSLPRLLPLFLGVSCGASISLAIALAGVRSTTLVQWLLQAPGDLVLQTLVGITLPLVALHATLTGSQLQTRQLPIQWLRLVLATLAVSVLSTLLASVMGALVAATLHSVLPRSAVLARVWGLSLSSAAVEFRCPGDVHTGSVALQSNGTLACSVNATTFVIDDVARTFVADGTTQTALGISEQAVKVVESIFIESLAGAFVGGDVLSLMVGGLVLGSALIRSFLVEKRQEDEQNGGCLLEEESELGEKLMILQLFEQAEVAGCCVLSWLQTHLPVSVIFMFSSVLLQPSVSLSSDESDEGFTALALMTLLLLALILDVVVMISLATLFTLSNPFAFLEHLLPAQLLALSSGSSLVALPATISAVVASKRVSPPVAFIVCCMSTVLNQTGTALYLSISTLFVLSASASGMNEDEQTATRSTRTICLMVLVNVISASVVSPLPGGDNTAALATALGAVFGVPTGSRAVLLSYLTAMEWITAPFVTCVNITNNALIALVIAHYCEARPVTTTSTSSDDNTDAAMHQLLVSDQ</sequence>
<dbReference type="InterPro" id="IPR001991">
    <property type="entry name" value="Na-dicarboxylate_symporter"/>
</dbReference>
<proteinExistence type="inferred from homology"/>
<evidence type="ECO:0000313" key="9">
    <source>
        <dbReference type="Proteomes" id="UP001162060"/>
    </source>
</evidence>
<feature type="transmembrane region" description="Helical" evidence="7">
    <location>
        <begin position="22"/>
        <end position="44"/>
    </location>
</feature>
<gene>
    <name evidence="8" type="ORF">PM001_LOCUS32982</name>
</gene>
<keyword evidence="3" id="KW-1003">Cell membrane</keyword>
<protein>
    <recommendedName>
        <fullName evidence="7">Amino acid transporter</fullName>
    </recommendedName>
</protein>
<dbReference type="GO" id="GO:0005886">
    <property type="term" value="C:plasma membrane"/>
    <property type="evidence" value="ECO:0007669"/>
    <property type="project" value="UniProtKB-SubCell"/>
</dbReference>
<feature type="transmembrane region" description="Helical" evidence="7">
    <location>
        <begin position="356"/>
        <end position="377"/>
    </location>
</feature>
<feature type="transmembrane region" description="Helical" evidence="7">
    <location>
        <begin position="96"/>
        <end position="122"/>
    </location>
</feature>
<evidence type="ECO:0000256" key="6">
    <source>
        <dbReference type="ARBA" id="ARBA00023136"/>
    </source>
</evidence>
<dbReference type="InterPro" id="IPR036458">
    <property type="entry name" value="Na:dicarbo_symporter_sf"/>
</dbReference>
<keyword evidence="6 7" id="KW-0472">Membrane</keyword>
<reference evidence="8" key="1">
    <citation type="submission" date="2024-01" db="EMBL/GenBank/DDBJ databases">
        <authorList>
            <person name="Webb A."/>
        </authorList>
    </citation>
    <scope>NUCLEOTIDE SEQUENCE</scope>
    <source>
        <strain evidence="8">Pm1</strain>
    </source>
</reference>
<keyword evidence="4 7" id="KW-0812">Transmembrane</keyword>
<feature type="transmembrane region" description="Helical" evidence="7">
    <location>
        <begin position="317"/>
        <end position="344"/>
    </location>
</feature>
<comment type="subcellular location">
    <subcellularLocation>
        <location evidence="1">Cell membrane</location>
        <topology evidence="1">Multi-pass membrane protein</topology>
    </subcellularLocation>
    <subcellularLocation>
        <location evidence="7">Membrane</location>
        <topology evidence="7">Multi-pass membrane protein</topology>
    </subcellularLocation>
</comment>
<feature type="transmembrane region" description="Helical" evidence="7">
    <location>
        <begin position="389"/>
        <end position="418"/>
    </location>
</feature>
<dbReference type="SUPFAM" id="SSF118215">
    <property type="entry name" value="Proton glutamate symport protein"/>
    <property type="match status" value="1"/>
</dbReference>